<evidence type="ECO:0000259" key="3">
    <source>
        <dbReference type="PROSITE" id="PS51737"/>
    </source>
</evidence>
<dbReference type="PANTHER" id="PTHR30461">
    <property type="entry name" value="DNA-INVERTASE FROM LAMBDOID PROPHAGE"/>
    <property type="match status" value="1"/>
</dbReference>
<evidence type="ECO:0000256" key="1">
    <source>
        <dbReference type="SAM" id="Coils"/>
    </source>
</evidence>
<dbReference type="Pfam" id="PF13408">
    <property type="entry name" value="Zn_ribbon_recom"/>
    <property type="match status" value="1"/>
</dbReference>
<dbReference type="InterPro" id="IPR006119">
    <property type="entry name" value="Resolv_N"/>
</dbReference>
<dbReference type="Pfam" id="PF07508">
    <property type="entry name" value="Recombinase"/>
    <property type="match status" value="1"/>
</dbReference>
<dbReference type="EMBL" id="AVBF01000060">
    <property type="protein sequence ID" value="KGP71496.1"/>
    <property type="molecule type" value="Genomic_DNA"/>
</dbReference>
<dbReference type="PROSITE" id="PS51737">
    <property type="entry name" value="RECOMBINASE_DNA_BIND"/>
    <property type="match status" value="1"/>
</dbReference>
<dbReference type="GO" id="GO:0000150">
    <property type="term" value="F:DNA strand exchange activity"/>
    <property type="evidence" value="ECO:0007669"/>
    <property type="project" value="InterPro"/>
</dbReference>
<dbReference type="InterPro" id="IPR038109">
    <property type="entry name" value="DNA_bind_recomb_sf"/>
</dbReference>
<feature type="domain" description="Recombinase" evidence="3">
    <location>
        <begin position="166"/>
        <end position="295"/>
    </location>
</feature>
<dbReference type="AlphaFoldDB" id="A0A0A2TBP4"/>
<protein>
    <submittedName>
        <fullName evidence="4">Recombinase</fullName>
    </submittedName>
</protein>
<comment type="caution">
    <text evidence="4">The sequence shown here is derived from an EMBL/GenBank/DDBJ whole genome shotgun (WGS) entry which is preliminary data.</text>
</comment>
<reference evidence="4 5" key="1">
    <citation type="journal article" date="2015" name="Stand. Genomic Sci.">
        <title>High quality draft genome sequence of the moderately halophilic bacterium Pontibacillus yanchengensis Y32(T) and comparison among Pontibacillus genomes.</title>
        <authorList>
            <person name="Huang J."/>
            <person name="Qiao Z.X."/>
            <person name="Tang J.W."/>
            <person name="Wang G."/>
        </authorList>
    </citation>
    <scope>NUCLEOTIDE SEQUENCE [LARGE SCALE GENOMIC DNA]</scope>
    <source>
        <strain evidence="4 5">Y32</strain>
    </source>
</reference>
<dbReference type="STRING" id="1385514.N782_18450"/>
<evidence type="ECO:0000259" key="2">
    <source>
        <dbReference type="PROSITE" id="PS51736"/>
    </source>
</evidence>
<keyword evidence="1" id="KW-0175">Coiled coil</keyword>
<dbReference type="InterPro" id="IPR036162">
    <property type="entry name" value="Resolvase-like_N_sf"/>
</dbReference>
<dbReference type="InterPro" id="IPR050639">
    <property type="entry name" value="SSR_resolvase"/>
</dbReference>
<dbReference type="eggNOG" id="COG1961">
    <property type="taxonomic scope" value="Bacteria"/>
</dbReference>
<dbReference type="PROSITE" id="PS51736">
    <property type="entry name" value="RECOMBINASES_3"/>
    <property type="match status" value="1"/>
</dbReference>
<dbReference type="SUPFAM" id="SSF53041">
    <property type="entry name" value="Resolvase-like"/>
    <property type="match status" value="1"/>
</dbReference>
<dbReference type="RefSeq" id="WP_237582680.1">
    <property type="nucleotide sequence ID" value="NZ_AVBF01000060.1"/>
</dbReference>
<feature type="domain" description="Resolvase/invertase-type recombinase catalytic" evidence="2">
    <location>
        <begin position="12"/>
        <end position="158"/>
    </location>
</feature>
<keyword evidence="5" id="KW-1185">Reference proteome</keyword>
<dbReference type="CDD" id="cd00338">
    <property type="entry name" value="Ser_Recombinase"/>
    <property type="match status" value="1"/>
</dbReference>
<dbReference type="Gene3D" id="3.40.50.1390">
    <property type="entry name" value="Resolvase, N-terminal catalytic domain"/>
    <property type="match status" value="1"/>
</dbReference>
<accession>A0A0A2TBP4</accession>
<dbReference type="Gene3D" id="3.90.1750.20">
    <property type="entry name" value="Putative Large Serine Recombinase, Chain B, Domain 2"/>
    <property type="match status" value="1"/>
</dbReference>
<dbReference type="SMART" id="SM00857">
    <property type="entry name" value="Resolvase"/>
    <property type="match status" value="1"/>
</dbReference>
<organism evidence="4 5">
    <name type="scientific">Pontibacillus yanchengensis Y32</name>
    <dbReference type="NCBI Taxonomy" id="1385514"/>
    <lineage>
        <taxon>Bacteria</taxon>
        <taxon>Bacillati</taxon>
        <taxon>Bacillota</taxon>
        <taxon>Bacilli</taxon>
        <taxon>Bacillales</taxon>
        <taxon>Bacillaceae</taxon>
        <taxon>Pontibacillus</taxon>
    </lineage>
</organism>
<sequence>MENTLPISKIKKVAIYSRKSRPDETDEVIKRQLAYLVDKCVENNWEFEVFQEVGSSQGMDRKTRPELNKFLDKVEGFHFDAVVVTDQDRLSRDGADFQLIKRKLTNYGVHVVTSSKIYDYTSQEDDLMSDMQSIVAKQEYLNIKKRLVRGKRQSAKGGNWVGGKTPIGYSYDHKTKKLVPDENAPVIKRIFTLYLAGNTSTDIERMFDLEGILTPTGSKWNKARISVVLANPVYKGTVIYGKTRISKTSKKPSGSPRQLKTEDGEQIIFENAHKPIVSVEDWDKAKAIREGRLTRPPSARIGKVIFTGLIKCAICGRTHSFQRRKGKELRVTSCQTRNYSEDGIKYTTCKNKGVKLENFEAVFFSKFAQFVDRLELYLEDVKENIKEDETNPVDEKNVLTNNLKRIEASIKKVQQGYIAEIFTEEDAQKQIKQLKAQREHTETQLVRLNSRTNDEKVKELEAVLDRLKSLLKGESDLETKEMNQLLTSVIDRIEYKRVGDHKAEIDMKIHYKGQAEELEQ</sequence>
<dbReference type="GO" id="GO:0003677">
    <property type="term" value="F:DNA binding"/>
    <property type="evidence" value="ECO:0007669"/>
    <property type="project" value="InterPro"/>
</dbReference>
<dbReference type="Proteomes" id="UP000030147">
    <property type="component" value="Unassembled WGS sequence"/>
</dbReference>
<name>A0A0A2TBP4_9BACI</name>
<dbReference type="PANTHER" id="PTHR30461:SF23">
    <property type="entry name" value="DNA RECOMBINASE-RELATED"/>
    <property type="match status" value="1"/>
</dbReference>
<dbReference type="InterPro" id="IPR011109">
    <property type="entry name" value="DNA_bind_recombinase_dom"/>
</dbReference>
<evidence type="ECO:0000313" key="4">
    <source>
        <dbReference type="EMBL" id="KGP71496.1"/>
    </source>
</evidence>
<evidence type="ECO:0000313" key="5">
    <source>
        <dbReference type="Proteomes" id="UP000030147"/>
    </source>
</evidence>
<proteinExistence type="predicted"/>
<gene>
    <name evidence="4" type="ORF">N782_18450</name>
</gene>
<feature type="coiled-coil region" evidence="1">
    <location>
        <begin position="424"/>
        <end position="477"/>
    </location>
</feature>
<dbReference type="Pfam" id="PF00239">
    <property type="entry name" value="Resolvase"/>
    <property type="match status" value="1"/>
</dbReference>
<dbReference type="InterPro" id="IPR025827">
    <property type="entry name" value="Zn_ribbon_recom_dom"/>
</dbReference>